<keyword evidence="2" id="KW-1185">Reference proteome</keyword>
<comment type="caution">
    <text evidence="1">The sequence shown here is derived from an EMBL/GenBank/DDBJ whole genome shotgun (WGS) entry which is preliminary data.</text>
</comment>
<proteinExistence type="predicted"/>
<dbReference type="EMBL" id="AWWV01005499">
    <property type="protein sequence ID" value="OMP05130.1"/>
    <property type="molecule type" value="Genomic_DNA"/>
</dbReference>
<evidence type="ECO:0000313" key="2">
    <source>
        <dbReference type="Proteomes" id="UP000188268"/>
    </source>
</evidence>
<dbReference type="Proteomes" id="UP000188268">
    <property type="component" value="Unassembled WGS sequence"/>
</dbReference>
<sequence>MELPINMLRRRGGGRHLAKALKW</sequence>
<reference evidence="1 2" key="1">
    <citation type="submission" date="2013-09" db="EMBL/GenBank/DDBJ databases">
        <title>Corchorus capsularis genome sequencing.</title>
        <authorList>
            <person name="Alam M."/>
            <person name="Haque M.S."/>
            <person name="Islam M.S."/>
            <person name="Emdad E.M."/>
            <person name="Islam M.M."/>
            <person name="Ahmed B."/>
            <person name="Halim A."/>
            <person name="Hossen Q.M.M."/>
            <person name="Hossain M.Z."/>
            <person name="Ahmed R."/>
            <person name="Khan M.M."/>
            <person name="Islam R."/>
            <person name="Rashid M.M."/>
            <person name="Khan S.A."/>
            <person name="Rahman M.S."/>
            <person name="Alam M."/>
        </authorList>
    </citation>
    <scope>NUCLEOTIDE SEQUENCE [LARGE SCALE GENOMIC DNA]</scope>
    <source>
        <strain evidence="2">cv. CVL-1</strain>
        <tissue evidence="1">Whole seedling</tissue>
    </source>
</reference>
<dbReference type="AlphaFoldDB" id="A0A1R3KDG4"/>
<organism evidence="1 2">
    <name type="scientific">Corchorus capsularis</name>
    <name type="common">Jute</name>
    <dbReference type="NCBI Taxonomy" id="210143"/>
    <lineage>
        <taxon>Eukaryota</taxon>
        <taxon>Viridiplantae</taxon>
        <taxon>Streptophyta</taxon>
        <taxon>Embryophyta</taxon>
        <taxon>Tracheophyta</taxon>
        <taxon>Spermatophyta</taxon>
        <taxon>Magnoliopsida</taxon>
        <taxon>eudicotyledons</taxon>
        <taxon>Gunneridae</taxon>
        <taxon>Pentapetalae</taxon>
        <taxon>rosids</taxon>
        <taxon>malvids</taxon>
        <taxon>Malvales</taxon>
        <taxon>Malvaceae</taxon>
        <taxon>Grewioideae</taxon>
        <taxon>Apeibeae</taxon>
        <taxon>Corchorus</taxon>
    </lineage>
</organism>
<name>A0A1R3KDG4_COCAP</name>
<evidence type="ECO:0000313" key="1">
    <source>
        <dbReference type="EMBL" id="OMP05130.1"/>
    </source>
</evidence>
<dbReference type="Gramene" id="OMP05130">
    <property type="protein sequence ID" value="OMP05130"/>
    <property type="gene ID" value="CCACVL1_02055"/>
</dbReference>
<accession>A0A1R3KDG4</accession>
<protein>
    <submittedName>
        <fullName evidence="1">Uncharacterized protein</fullName>
    </submittedName>
</protein>
<gene>
    <name evidence="1" type="ORF">CCACVL1_02055</name>
</gene>